<keyword evidence="3" id="KW-1185">Reference proteome</keyword>
<dbReference type="EMBL" id="QZEW01000167">
    <property type="protein sequence ID" value="RJL00941.1"/>
    <property type="molecule type" value="Genomic_DNA"/>
</dbReference>
<dbReference type="AlphaFoldDB" id="A0A418ZTV5"/>
<proteinExistence type="predicted"/>
<dbReference type="InterPro" id="IPR011723">
    <property type="entry name" value="Znf/thioredoxin_put"/>
</dbReference>
<comment type="caution">
    <text evidence="2">The sequence shown here is derived from an EMBL/GenBank/DDBJ whole genome shotgun (WGS) entry which is preliminary data.</text>
</comment>
<evidence type="ECO:0000313" key="2">
    <source>
        <dbReference type="EMBL" id="RJL00941.1"/>
    </source>
</evidence>
<organism evidence="2 3">
    <name type="scientific">Paracoccus siganidrum</name>
    <dbReference type="NCBI Taxonomy" id="1276757"/>
    <lineage>
        <taxon>Bacteria</taxon>
        <taxon>Pseudomonadati</taxon>
        <taxon>Pseudomonadota</taxon>
        <taxon>Alphaproteobacteria</taxon>
        <taxon>Rhodobacterales</taxon>
        <taxon>Paracoccaceae</taxon>
        <taxon>Paracoccus</taxon>
    </lineage>
</organism>
<accession>A0A418ZTV5</accession>
<name>A0A418ZTV5_9RHOB</name>
<protein>
    <submittedName>
        <fullName evidence="2">Thioredoxin</fullName>
    </submittedName>
</protein>
<evidence type="ECO:0000259" key="1">
    <source>
        <dbReference type="Pfam" id="PF13717"/>
    </source>
</evidence>
<feature type="domain" description="Zinc finger/thioredoxin putative" evidence="1">
    <location>
        <begin position="5"/>
        <end position="38"/>
    </location>
</feature>
<reference evidence="3" key="1">
    <citation type="submission" date="2018-09" db="EMBL/GenBank/DDBJ databases">
        <title>Paracoccus onubensis nov. sp. a moderate halophilic bacterium isolated from Gruta de las Maravillas (Aracena, Spain).</title>
        <authorList>
            <person name="Jurado V."/>
            <person name="Gutierrez-Patricio S."/>
            <person name="Gonzalez-Pimentel J.L."/>
            <person name="Miller A.Z."/>
            <person name="Laiz L."/>
            <person name="Saiz-Jimenez C."/>
        </authorList>
    </citation>
    <scope>NUCLEOTIDE SEQUENCE [LARGE SCALE GENOMIC DNA]</scope>
    <source>
        <strain evidence="3">DSM 26381</strain>
    </source>
</reference>
<dbReference type="RefSeq" id="WP_205962247.1">
    <property type="nucleotide sequence ID" value="NZ_QZEW01000167.1"/>
</dbReference>
<dbReference type="NCBIfam" id="TIGR02098">
    <property type="entry name" value="MJ0042_CXXC"/>
    <property type="match status" value="1"/>
</dbReference>
<dbReference type="Proteomes" id="UP000283587">
    <property type="component" value="Unassembled WGS sequence"/>
</dbReference>
<sequence length="50" mass="5241">MDEIKLTCETCGAQYKLATSALPPAGREVQCTACGHTWLARPHAALPASA</sequence>
<dbReference type="Pfam" id="PF13717">
    <property type="entry name" value="Zn_ribbon_4"/>
    <property type="match status" value="1"/>
</dbReference>
<evidence type="ECO:0000313" key="3">
    <source>
        <dbReference type="Proteomes" id="UP000283587"/>
    </source>
</evidence>
<gene>
    <name evidence="2" type="ORF">D3P05_22645</name>
</gene>
<feature type="non-terminal residue" evidence="2">
    <location>
        <position position="50"/>
    </location>
</feature>